<dbReference type="Proteomes" id="UP000092671">
    <property type="component" value="Unassembled WGS sequence"/>
</dbReference>
<dbReference type="PANTHER" id="PTHR30373:SF8">
    <property type="entry name" value="BLL7265 PROTEIN"/>
    <property type="match status" value="1"/>
</dbReference>
<evidence type="ECO:0000259" key="1">
    <source>
        <dbReference type="Pfam" id="PF04536"/>
    </source>
</evidence>
<evidence type="ECO:0000313" key="2">
    <source>
        <dbReference type="EMBL" id="OBX51137.1"/>
    </source>
</evidence>
<dbReference type="Gene3D" id="3.10.310.50">
    <property type="match status" value="1"/>
</dbReference>
<accession>A0A1B8PKL6</accession>
<dbReference type="Pfam" id="PF04536">
    <property type="entry name" value="TPM_phosphatase"/>
    <property type="match status" value="1"/>
</dbReference>
<sequence length="170" mass="19560">MRHIPQKSLSRLFRQLIFVPYLHNRWLSGELKMTLSKRIAQAERGHRGEIRLIIENHLPIGIAYDKDCHGRALQLFGEYGVWDTAHNTGVLIYVNLCEHDLQIIADRGIDAHACDNWQSLCQNTLIYFKKGEMADGLEWLIGEIGRLLNQYFPCDDVSGNELPDAVVYLK</sequence>
<evidence type="ECO:0000313" key="6">
    <source>
        <dbReference type="Proteomes" id="UP000092671"/>
    </source>
</evidence>
<dbReference type="RefSeq" id="WP_066892857.1">
    <property type="nucleotide sequence ID" value="NZ_CP065728.1"/>
</dbReference>
<evidence type="ECO:0000313" key="4">
    <source>
        <dbReference type="EMBL" id="QPT45148.1"/>
    </source>
</evidence>
<keyword evidence="7" id="KW-1185">Reference proteome</keyword>
<evidence type="ECO:0000313" key="5">
    <source>
        <dbReference type="Proteomes" id="UP000092575"/>
    </source>
</evidence>
<reference evidence="4 7" key="3">
    <citation type="submission" date="2020-12" db="EMBL/GenBank/DDBJ databases">
        <title>FDA dAtabase for Regulatory Grade micrObial Sequences (FDA-ARGOS): Supporting development and validation of Infectious Disease Dx tests.</title>
        <authorList>
            <person name="Sproer C."/>
            <person name="Gronow S."/>
            <person name="Severitt S."/>
            <person name="Schroder I."/>
            <person name="Tallon L."/>
            <person name="Sadzewicz L."/>
            <person name="Zhao X."/>
            <person name="Boylan J."/>
            <person name="Ott S."/>
            <person name="Bowen H."/>
            <person name="Vavikolanu K."/>
            <person name="Mehta A."/>
            <person name="Aluvathingal J."/>
            <person name="Nadendla S."/>
            <person name="Lowell S."/>
            <person name="Myers T."/>
            <person name="Yan Y."/>
            <person name="Sichtig H."/>
        </authorList>
    </citation>
    <scope>NUCLEOTIDE SEQUENCE [LARGE SCALE GENOMIC DNA]</scope>
    <source>
        <strain evidence="4 7">FDAARGOS_869</strain>
    </source>
</reference>
<dbReference type="PANTHER" id="PTHR30373">
    <property type="entry name" value="UPF0603 PROTEIN YGCG"/>
    <property type="match status" value="1"/>
</dbReference>
<gene>
    <name evidence="3" type="ORF">A7456_01355</name>
    <name evidence="2" type="ORF">A9Z60_08125</name>
    <name evidence="4" type="ORF">I6G26_03840</name>
</gene>
<dbReference type="EMBL" id="CP065728">
    <property type="protein sequence ID" value="QPT45148.1"/>
    <property type="molecule type" value="Genomic_DNA"/>
</dbReference>
<organism evidence="2 6">
    <name type="scientific">Moraxella nonliquefaciens</name>
    <dbReference type="NCBI Taxonomy" id="478"/>
    <lineage>
        <taxon>Bacteria</taxon>
        <taxon>Pseudomonadati</taxon>
        <taxon>Pseudomonadota</taxon>
        <taxon>Gammaproteobacteria</taxon>
        <taxon>Moraxellales</taxon>
        <taxon>Moraxellaceae</taxon>
        <taxon>Moraxella</taxon>
    </lineage>
</organism>
<feature type="domain" description="TPM" evidence="1">
    <location>
        <begin position="27"/>
        <end position="144"/>
    </location>
</feature>
<dbReference type="Proteomes" id="UP000594834">
    <property type="component" value="Chromosome"/>
</dbReference>
<dbReference type="EMBL" id="LZDN01000007">
    <property type="protein sequence ID" value="OBX51137.1"/>
    <property type="molecule type" value="Genomic_DNA"/>
</dbReference>
<dbReference type="InterPro" id="IPR007621">
    <property type="entry name" value="TPM_dom"/>
</dbReference>
<dbReference type="OrthoDB" id="5683663at2"/>
<reference evidence="2 6" key="2">
    <citation type="submission" date="2016-06" db="EMBL/GenBank/DDBJ databases">
        <title>Draft genome of Moraxella nonliquefaciens CCUG 60284.</title>
        <authorList>
            <person name="Salva-Serra F."/>
            <person name="Engstrom-Jakobsson H."/>
            <person name="Thorell K."/>
            <person name="Gonzales-Siles L."/>
            <person name="Karlsson R."/>
            <person name="Boulund F."/>
            <person name="Engstrand L."/>
            <person name="Kristiansson E."/>
            <person name="Moore E."/>
        </authorList>
    </citation>
    <scope>NUCLEOTIDE SEQUENCE [LARGE SCALE GENOMIC DNA]</scope>
    <source>
        <strain evidence="2 6">CCUG 60284</strain>
    </source>
</reference>
<name>A0A1B8PKL6_MORNO</name>
<dbReference type="STRING" id="478.A7456_01355"/>
<evidence type="ECO:0000313" key="3">
    <source>
        <dbReference type="EMBL" id="OBX84854.1"/>
    </source>
</evidence>
<dbReference type="AlphaFoldDB" id="A0A1B8PKL6"/>
<evidence type="ECO:0000313" key="7">
    <source>
        <dbReference type="Proteomes" id="UP000594834"/>
    </source>
</evidence>
<dbReference type="EMBL" id="LXTW01000012">
    <property type="protein sequence ID" value="OBX84854.1"/>
    <property type="molecule type" value="Genomic_DNA"/>
</dbReference>
<dbReference type="Proteomes" id="UP000092575">
    <property type="component" value="Unassembled WGS sequence"/>
</dbReference>
<protein>
    <submittedName>
        <fullName evidence="4">TPM domain-containing protein</fullName>
    </submittedName>
</protein>
<proteinExistence type="predicted"/>
<reference evidence="3 5" key="1">
    <citation type="submission" date="2016-05" db="EMBL/GenBank/DDBJ databases">
        <title>Draft genome sequence of Moraxella nonliquefaciens CCUG 348T.</title>
        <authorList>
            <person name="Salva-Serra F."/>
            <person name="Engstrom-Jakobsson H."/>
            <person name="Thorell K."/>
            <person name="Gonzales-Siles L."/>
            <person name="Karlsson R."/>
            <person name="Boulund F."/>
            <person name="Engstrand L."/>
            <person name="Kristiansson E."/>
            <person name="Moore E."/>
        </authorList>
    </citation>
    <scope>NUCLEOTIDE SEQUENCE [LARGE SCALE GENOMIC DNA]</scope>
    <source>
        <strain evidence="3 5">CCUG 348</strain>
    </source>
</reference>